<reference evidence="3" key="2">
    <citation type="submission" date="2021-10" db="EMBL/GenBank/DDBJ databases">
        <title>Phylogenomics reveals ancestral predisposition of the termite-cultivated fungus Termitomyces towards a domesticated lifestyle.</title>
        <authorList>
            <person name="Auxier B."/>
            <person name="Grum-Grzhimaylo A."/>
            <person name="Cardenas M.E."/>
            <person name="Lodge J.D."/>
            <person name="Laessoe T."/>
            <person name="Pedersen O."/>
            <person name="Smith M.E."/>
            <person name="Kuyper T.W."/>
            <person name="Franco-Molano E.A."/>
            <person name="Baroni T.J."/>
            <person name="Aanen D.K."/>
        </authorList>
    </citation>
    <scope>NUCLEOTIDE SEQUENCE</scope>
    <source>
        <strain evidence="3">D49</strain>
    </source>
</reference>
<feature type="compositionally biased region" description="Low complexity" evidence="1">
    <location>
        <begin position="501"/>
        <end position="521"/>
    </location>
</feature>
<feature type="compositionally biased region" description="Pro residues" evidence="1">
    <location>
        <begin position="1011"/>
        <end position="1024"/>
    </location>
</feature>
<dbReference type="PROSITE" id="PS50003">
    <property type="entry name" value="PH_DOMAIN"/>
    <property type="match status" value="1"/>
</dbReference>
<feature type="region of interest" description="Disordered" evidence="1">
    <location>
        <begin position="500"/>
        <end position="548"/>
    </location>
</feature>
<feature type="compositionally biased region" description="Low complexity" evidence="1">
    <location>
        <begin position="827"/>
        <end position="840"/>
    </location>
</feature>
<feature type="compositionally biased region" description="Low complexity" evidence="1">
    <location>
        <begin position="732"/>
        <end position="746"/>
    </location>
</feature>
<feature type="compositionally biased region" description="Polar residues" evidence="1">
    <location>
        <begin position="713"/>
        <end position="724"/>
    </location>
</feature>
<feature type="region of interest" description="Disordered" evidence="1">
    <location>
        <begin position="433"/>
        <end position="488"/>
    </location>
</feature>
<feature type="region of interest" description="Disordered" evidence="1">
    <location>
        <begin position="599"/>
        <end position="657"/>
    </location>
</feature>
<evidence type="ECO:0000259" key="2">
    <source>
        <dbReference type="PROSITE" id="PS50003"/>
    </source>
</evidence>
<dbReference type="EMBL" id="JABCKI010005836">
    <property type="protein sequence ID" value="KAG5637362.1"/>
    <property type="molecule type" value="Genomic_DNA"/>
</dbReference>
<reference evidence="3" key="1">
    <citation type="submission" date="2021-02" db="EMBL/GenBank/DDBJ databases">
        <authorList>
            <person name="Nieuwenhuis M."/>
            <person name="Van De Peppel L.J.J."/>
        </authorList>
    </citation>
    <scope>NUCLEOTIDE SEQUENCE</scope>
    <source>
        <strain evidence="3">D49</strain>
    </source>
</reference>
<sequence>MAFPISRATAFRGFTTSEHGESNSHSTRSASTRARRPSTHSSYKGKEPARDDPNGDHVSPTSPIFGSIELSPSRHKPAARATRSPSAEPAPAANTKKASRSSIIAAASDALGFRFGRRRPSIRQPPMPIILPDVIEISAPRRDRDAEDEELDRLRDMAAQSIGLPAMMKPDVYSVQESPVEEQQEPVPQPQTPAPTPEPHHEVPQSPHESSYSIAVPTSPVAAHRHRSRSLLAHSRTNSITLSLTPLPPFPATFHAINPFQQSGTMLYKYYQPSSLRIFALSRNWRHRFMVLSSPTAPAITRGAAVSYLHLFKSSAGEEKEMERLEINEDSVVFIAEEEVAGRKHVVKVGGVDVGAMKKELNHEESGRTMWFLHIADQKEAQKWINVIKTAILGQRTVRAGLGLPGNTFGGIEPRGDMDVMLSMRAQGLISSAATSTSITPASTTTPRSPSRIATSSASPQQAHSERDRNYASSISSHRSQATVARSMSTGAVSALKGLFTGSTSSTNTNSSSGTRPRSTSRAMSIDSQPLPDRDPHEDSFGSMGSHLLGGSNHLRAGAGNGLASELAPSVATHASLPYAGTISILAPESRLERKITSDRPIQWATSTTSVESAPPAPAPGMMSRQERANKAMSLGSLSLQPPPRKRWTSTGPVRPGPDSVVHAYSTQVQAIDEGVVAALAAGVSGRAETEPPSSPTMSGFNFGTPEQRPTRTESFQSVSTLASASAEGANSVSASLERSSSSTRRSSVKRWSRQGVLPKRSSPPVGSLPSVPTSAASSSASVSPSTSRSARHSVDVQPTRSRTSSSHSASSQKSFVSSLPSFSKRTSGSSVYSYTSTLSRPASSHSHRFSIPPPRPAPTSALPPAPDQDPNSDPFYASSSKPSFRDSVTNRAFRLSMSAPKPPPSSVLPPRPDEVDQLQHDIKAARRNSSSSAYSQTSSISFIPASLLPAPPVTVLPPFPPPRGPLPPTPASALPLPNDNSTPKPTPPRPPSRHISIKQRLRILSAPSPAATPPPMQLQPPPDILTNAPPLRRPLPSPLAPFSGDSAASHPLSPILSPSALASTVSPPATPIAEKITMYQNDPSFLQIDTPVTPFLPPPRALPIPPAVVEQPQVTSLSPPPRRASKHVAVAVVDAESPVHEDKPEGAEQPHRLMSLSRPGSVISLGIVSV</sequence>
<dbReference type="Proteomes" id="UP000717328">
    <property type="component" value="Unassembled WGS sequence"/>
</dbReference>
<dbReference type="InterPro" id="IPR011993">
    <property type="entry name" value="PH-like_dom_sf"/>
</dbReference>
<dbReference type="OrthoDB" id="3256387at2759"/>
<keyword evidence="4" id="KW-1185">Reference proteome</keyword>
<feature type="region of interest" description="Disordered" evidence="1">
    <location>
        <begin position="687"/>
        <end position="918"/>
    </location>
</feature>
<feature type="compositionally biased region" description="Low complexity" evidence="1">
    <location>
        <begin position="433"/>
        <end position="460"/>
    </location>
</feature>
<dbReference type="AlphaFoldDB" id="A0A9P7FYY1"/>
<feature type="compositionally biased region" description="Pro residues" evidence="1">
    <location>
        <begin position="187"/>
        <end position="197"/>
    </location>
</feature>
<feature type="region of interest" description="Disordered" evidence="1">
    <location>
        <begin position="174"/>
        <end position="214"/>
    </location>
</feature>
<dbReference type="InterPro" id="IPR001849">
    <property type="entry name" value="PH_domain"/>
</dbReference>
<feature type="compositionally biased region" description="Pro residues" evidence="1">
    <location>
        <begin position="901"/>
        <end position="911"/>
    </location>
</feature>
<feature type="compositionally biased region" description="Pro residues" evidence="1">
    <location>
        <begin position="952"/>
        <end position="971"/>
    </location>
</feature>
<feature type="compositionally biased region" description="Low complexity" evidence="1">
    <location>
        <begin position="763"/>
        <end position="789"/>
    </location>
</feature>
<feature type="domain" description="PH" evidence="2">
    <location>
        <begin position="259"/>
        <end position="393"/>
    </location>
</feature>
<feature type="region of interest" description="Disordered" evidence="1">
    <location>
        <begin position="1"/>
        <end position="102"/>
    </location>
</feature>
<feature type="compositionally biased region" description="Low complexity" evidence="1">
    <location>
        <begin position="802"/>
        <end position="819"/>
    </location>
</feature>
<comment type="caution">
    <text evidence="3">The sequence shown here is derived from an EMBL/GenBank/DDBJ whole genome shotgun (WGS) entry which is preliminary data.</text>
</comment>
<organism evidence="3 4">
    <name type="scientific">Sphagnurus paluster</name>
    <dbReference type="NCBI Taxonomy" id="117069"/>
    <lineage>
        <taxon>Eukaryota</taxon>
        <taxon>Fungi</taxon>
        <taxon>Dikarya</taxon>
        <taxon>Basidiomycota</taxon>
        <taxon>Agaricomycotina</taxon>
        <taxon>Agaricomycetes</taxon>
        <taxon>Agaricomycetidae</taxon>
        <taxon>Agaricales</taxon>
        <taxon>Tricholomatineae</taxon>
        <taxon>Lyophyllaceae</taxon>
        <taxon>Sphagnurus</taxon>
    </lineage>
</organism>
<gene>
    <name evidence="3" type="ORF">H0H81_004827</name>
</gene>
<feature type="compositionally biased region" description="Basic and acidic residues" evidence="1">
    <location>
        <begin position="44"/>
        <end position="55"/>
    </location>
</feature>
<feature type="region of interest" description="Disordered" evidence="1">
    <location>
        <begin position="952"/>
        <end position="1052"/>
    </location>
</feature>
<feature type="compositionally biased region" description="Polar residues" evidence="1">
    <location>
        <begin position="878"/>
        <end position="891"/>
    </location>
</feature>
<evidence type="ECO:0000256" key="1">
    <source>
        <dbReference type="SAM" id="MobiDB-lite"/>
    </source>
</evidence>
<name>A0A9P7FYY1_9AGAR</name>
<feature type="compositionally biased region" description="Low complexity" evidence="1">
    <location>
        <begin position="23"/>
        <end position="32"/>
    </location>
</feature>
<feature type="compositionally biased region" description="Pro residues" evidence="1">
    <location>
        <begin position="852"/>
        <end position="868"/>
    </location>
</feature>
<accession>A0A9P7FYY1</accession>
<dbReference type="Gene3D" id="2.30.29.30">
    <property type="entry name" value="Pleckstrin-homology domain (PH domain)/Phosphotyrosine-binding domain (PTB)"/>
    <property type="match status" value="1"/>
</dbReference>
<dbReference type="SUPFAM" id="SSF50729">
    <property type="entry name" value="PH domain-like"/>
    <property type="match status" value="1"/>
</dbReference>
<feature type="compositionally biased region" description="Polar residues" evidence="1">
    <location>
        <begin position="471"/>
        <end position="488"/>
    </location>
</feature>
<evidence type="ECO:0000313" key="3">
    <source>
        <dbReference type="EMBL" id="KAG5637362.1"/>
    </source>
</evidence>
<feature type="compositionally biased region" description="Basic residues" evidence="1">
    <location>
        <begin position="992"/>
        <end position="1002"/>
    </location>
</feature>
<evidence type="ECO:0000313" key="4">
    <source>
        <dbReference type="Proteomes" id="UP000717328"/>
    </source>
</evidence>
<protein>
    <recommendedName>
        <fullName evidence="2">PH domain-containing protein</fullName>
    </recommendedName>
</protein>
<proteinExistence type="predicted"/>